<dbReference type="InterPro" id="IPR011992">
    <property type="entry name" value="EF-hand-dom_pair"/>
</dbReference>
<keyword evidence="1" id="KW-0479">Metal-binding</keyword>
<dbReference type="GO" id="GO:0005509">
    <property type="term" value="F:calcium ion binding"/>
    <property type="evidence" value="ECO:0007669"/>
    <property type="project" value="InterPro"/>
</dbReference>
<feature type="domain" description="EF-hand" evidence="4">
    <location>
        <begin position="181"/>
        <end position="216"/>
    </location>
</feature>
<protein>
    <submittedName>
        <fullName evidence="6">Probable calcium-binding protein CML30</fullName>
    </submittedName>
</protein>
<reference evidence="6" key="2">
    <citation type="submission" date="2025-08" db="UniProtKB">
        <authorList>
            <consortium name="RefSeq"/>
        </authorList>
    </citation>
    <scope>IDENTIFICATION</scope>
    <source>
        <tissue evidence="6">Leaf</tissue>
    </source>
</reference>
<evidence type="ECO:0000256" key="1">
    <source>
        <dbReference type="ARBA" id="ARBA00022723"/>
    </source>
</evidence>
<dbReference type="PROSITE" id="PS50222">
    <property type="entry name" value="EF_HAND_2"/>
    <property type="match status" value="2"/>
</dbReference>
<dbReference type="CDD" id="cd00051">
    <property type="entry name" value="EFh"/>
    <property type="match status" value="1"/>
</dbReference>
<sequence length="220" mass="25453">MEKIFSISASSLSLLGKNLADDLKQFFCIILRCTILSIRNTFQDFYSCFSFLFRAILAFFVTVQKSWTRGKYDNSNANAKNSSNSLKNSNCGHEKLDNEDLQKEDVEVVIMDRLMNFCNQNGDRIEDIKPELAEVLSLFEEVEPSFEEIKEAFDMFDENGDGYIDASELMKIIGRMGFSEFSVEDCKKMIMAFDENKNGRIEFREFVKLIEQSFREPDQS</sequence>
<dbReference type="PANTHER" id="PTHR10891">
    <property type="entry name" value="EF-HAND CALCIUM-BINDING DOMAIN CONTAINING PROTEIN"/>
    <property type="match status" value="1"/>
</dbReference>
<dbReference type="InterPro" id="IPR018247">
    <property type="entry name" value="EF_Hand_1_Ca_BS"/>
</dbReference>
<dbReference type="SUPFAM" id="SSF47473">
    <property type="entry name" value="EF-hand"/>
    <property type="match status" value="1"/>
</dbReference>
<reference evidence="5" key="1">
    <citation type="journal article" date="2013" name="Genome Biol.">
        <title>Reference genomes and transcriptomes of Nicotiana sylvestris and Nicotiana tomentosiformis.</title>
        <authorList>
            <person name="Sierro N."/>
            <person name="Battey J.N."/>
            <person name="Ouadi S."/>
            <person name="Bovet L."/>
            <person name="Goepfert S."/>
            <person name="Bakaher N."/>
            <person name="Peitsch M.C."/>
            <person name="Ivanov N.V."/>
        </authorList>
    </citation>
    <scope>NUCLEOTIDE SEQUENCE [LARGE SCALE GENOMIC DNA]</scope>
</reference>
<dbReference type="Gene3D" id="1.10.238.10">
    <property type="entry name" value="EF-hand"/>
    <property type="match status" value="1"/>
</dbReference>
<accession>A0A1U7W4T4</accession>
<evidence type="ECO:0000256" key="2">
    <source>
        <dbReference type="ARBA" id="ARBA00022737"/>
    </source>
</evidence>
<evidence type="ECO:0000313" key="5">
    <source>
        <dbReference type="Proteomes" id="UP000189701"/>
    </source>
</evidence>
<dbReference type="SMART" id="SM00054">
    <property type="entry name" value="EFh"/>
    <property type="match status" value="2"/>
</dbReference>
<dbReference type="AlphaFoldDB" id="A0A1U7W4T4"/>
<proteinExistence type="predicted"/>
<dbReference type="Pfam" id="PF13499">
    <property type="entry name" value="EF-hand_7"/>
    <property type="match status" value="1"/>
</dbReference>
<dbReference type="PROSITE" id="PS00018">
    <property type="entry name" value="EF_HAND_1"/>
    <property type="match status" value="2"/>
</dbReference>
<keyword evidence="5" id="KW-1185">Reference proteome</keyword>
<dbReference type="FunFam" id="1.10.238.10:FF:000003">
    <property type="entry name" value="Calmodulin A"/>
    <property type="match status" value="1"/>
</dbReference>
<name>A0A1U7W4T4_NICSY</name>
<dbReference type="Proteomes" id="UP000189701">
    <property type="component" value="Unplaced"/>
</dbReference>
<dbReference type="eggNOG" id="KOG0027">
    <property type="taxonomic scope" value="Eukaryota"/>
</dbReference>
<feature type="domain" description="EF-hand" evidence="4">
    <location>
        <begin position="144"/>
        <end position="179"/>
    </location>
</feature>
<evidence type="ECO:0000256" key="3">
    <source>
        <dbReference type="ARBA" id="ARBA00022837"/>
    </source>
</evidence>
<dbReference type="InterPro" id="IPR002048">
    <property type="entry name" value="EF_hand_dom"/>
</dbReference>
<gene>
    <name evidence="6" type="primary">LOC104223810</name>
</gene>
<keyword evidence="3" id="KW-0106">Calcium</keyword>
<dbReference type="RefSeq" id="XP_009773613.1">
    <property type="nucleotide sequence ID" value="XM_009775311.1"/>
</dbReference>
<organism evidence="5 6">
    <name type="scientific">Nicotiana sylvestris</name>
    <name type="common">Wood tobacco</name>
    <name type="synonym">South American tobacco</name>
    <dbReference type="NCBI Taxonomy" id="4096"/>
    <lineage>
        <taxon>Eukaryota</taxon>
        <taxon>Viridiplantae</taxon>
        <taxon>Streptophyta</taxon>
        <taxon>Embryophyta</taxon>
        <taxon>Tracheophyta</taxon>
        <taxon>Spermatophyta</taxon>
        <taxon>Magnoliopsida</taxon>
        <taxon>eudicotyledons</taxon>
        <taxon>Gunneridae</taxon>
        <taxon>Pentapetalae</taxon>
        <taxon>asterids</taxon>
        <taxon>lamiids</taxon>
        <taxon>Solanales</taxon>
        <taxon>Solanaceae</taxon>
        <taxon>Nicotianoideae</taxon>
        <taxon>Nicotianeae</taxon>
        <taxon>Nicotiana</taxon>
    </lineage>
</organism>
<evidence type="ECO:0000313" key="6">
    <source>
        <dbReference type="RefSeq" id="XP_009773613.1"/>
    </source>
</evidence>
<dbReference type="STRING" id="4096.A0A1U7W4T4"/>
<evidence type="ECO:0000259" key="4">
    <source>
        <dbReference type="PROSITE" id="PS50222"/>
    </source>
</evidence>
<keyword evidence="2" id="KW-0677">Repeat</keyword>
<dbReference type="InterPro" id="IPR039647">
    <property type="entry name" value="EF_hand_pair_protein_CML-like"/>
</dbReference>